<evidence type="ECO:0000313" key="4">
    <source>
        <dbReference type="Proteomes" id="UP000639772"/>
    </source>
</evidence>
<evidence type="ECO:0008006" key="5">
    <source>
        <dbReference type="Google" id="ProtNLM"/>
    </source>
</evidence>
<dbReference type="PANTHER" id="PTHR46128:SF66">
    <property type="entry name" value="PENTACOTRIPEPTIDE-REPEAT REGION OF PRORP DOMAIN-CONTAINING PROTEIN"/>
    <property type="match status" value="1"/>
</dbReference>
<comment type="caution">
    <text evidence="3">The sequence shown here is derived from an EMBL/GenBank/DDBJ whole genome shotgun (WGS) entry which is preliminary data.</text>
</comment>
<evidence type="ECO:0000256" key="1">
    <source>
        <dbReference type="ARBA" id="ARBA00007626"/>
    </source>
</evidence>
<name>A0A835V9R4_VANPL</name>
<dbReference type="Pfam" id="PF01535">
    <property type="entry name" value="PPR"/>
    <property type="match status" value="2"/>
</dbReference>
<protein>
    <recommendedName>
        <fullName evidence="5">Pentatricopeptide repeat-containing protein</fullName>
    </recommendedName>
</protein>
<dbReference type="InterPro" id="IPR002885">
    <property type="entry name" value="PPR_rpt"/>
</dbReference>
<organism evidence="3 4">
    <name type="scientific">Vanilla planifolia</name>
    <name type="common">Vanilla</name>
    <dbReference type="NCBI Taxonomy" id="51239"/>
    <lineage>
        <taxon>Eukaryota</taxon>
        <taxon>Viridiplantae</taxon>
        <taxon>Streptophyta</taxon>
        <taxon>Embryophyta</taxon>
        <taxon>Tracheophyta</taxon>
        <taxon>Spermatophyta</taxon>
        <taxon>Magnoliopsida</taxon>
        <taxon>Liliopsida</taxon>
        <taxon>Asparagales</taxon>
        <taxon>Orchidaceae</taxon>
        <taxon>Vanilloideae</taxon>
        <taxon>Vanilleae</taxon>
        <taxon>Vanilla</taxon>
    </lineage>
</organism>
<gene>
    <name evidence="3" type="ORF">HPP92_007580</name>
</gene>
<dbReference type="EMBL" id="JADCNM010000003">
    <property type="protein sequence ID" value="KAG0490717.1"/>
    <property type="molecule type" value="Genomic_DNA"/>
</dbReference>
<reference evidence="3 4" key="1">
    <citation type="journal article" date="2020" name="Nat. Food">
        <title>A phased Vanilla planifolia genome enables genetic improvement of flavour and production.</title>
        <authorList>
            <person name="Hasing T."/>
            <person name="Tang H."/>
            <person name="Brym M."/>
            <person name="Khazi F."/>
            <person name="Huang T."/>
            <person name="Chambers A.H."/>
        </authorList>
    </citation>
    <scope>NUCLEOTIDE SEQUENCE [LARGE SCALE GENOMIC DNA]</scope>
    <source>
        <tissue evidence="3">Leaf</tissue>
    </source>
</reference>
<sequence>MMDSLCKAGRHPGASRIVYNEEKRFLTWPGFYNSIIHGLSLENGCMRAYQLFKEGITFRYSPFEPTYKVLVEALCKEKELQKAKYLVEFMLGIEGVDKTRIYNIFLNALCVMDNPERTAECAGVHASKKTLPS</sequence>
<comment type="similarity">
    <text evidence="1">Belongs to the PPR family. P subfamily.</text>
</comment>
<proteinExistence type="inferred from homology"/>
<dbReference type="OrthoDB" id="185373at2759"/>
<dbReference type="Gene3D" id="1.25.40.10">
    <property type="entry name" value="Tetratricopeptide repeat domain"/>
    <property type="match status" value="1"/>
</dbReference>
<evidence type="ECO:0000313" key="3">
    <source>
        <dbReference type="EMBL" id="KAG0490717.1"/>
    </source>
</evidence>
<dbReference type="PANTHER" id="PTHR46128">
    <property type="entry name" value="MITOCHONDRIAL GROUP I INTRON SPLICING FACTOR CCM1"/>
    <property type="match status" value="1"/>
</dbReference>
<dbReference type="InterPro" id="IPR050872">
    <property type="entry name" value="PPR_P_subfamily"/>
</dbReference>
<accession>A0A835V9R4</accession>
<evidence type="ECO:0000256" key="2">
    <source>
        <dbReference type="ARBA" id="ARBA00022737"/>
    </source>
</evidence>
<dbReference type="InterPro" id="IPR011990">
    <property type="entry name" value="TPR-like_helical_dom_sf"/>
</dbReference>
<dbReference type="Proteomes" id="UP000639772">
    <property type="component" value="Chromosome 3"/>
</dbReference>
<dbReference type="AlphaFoldDB" id="A0A835V9R4"/>
<dbReference type="NCBIfam" id="TIGR00756">
    <property type="entry name" value="PPR"/>
    <property type="match status" value="1"/>
</dbReference>
<keyword evidence="2" id="KW-0677">Repeat</keyword>